<evidence type="ECO:0000313" key="1">
    <source>
        <dbReference type="EMBL" id="VDM79246.1"/>
    </source>
</evidence>
<accession>A0A3P7J7K4</accession>
<keyword evidence="2" id="KW-1185">Reference proteome</keyword>
<organism evidence="1 2">
    <name type="scientific">Strongylus vulgaris</name>
    <name type="common">Blood worm</name>
    <dbReference type="NCBI Taxonomy" id="40348"/>
    <lineage>
        <taxon>Eukaryota</taxon>
        <taxon>Metazoa</taxon>
        <taxon>Ecdysozoa</taxon>
        <taxon>Nematoda</taxon>
        <taxon>Chromadorea</taxon>
        <taxon>Rhabditida</taxon>
        <taxon>Rhabditina</taxon>
        <taxon>Rhabditomorpha</taxon>
        <taxon>Strongyloidea</taxon>
        <taxon>Strongylidae</taxon>
        <taxon>Strongylus</taxon>
    </lineage>
</organism>
<sequence>MVSLTFHRAFYSKSPAENNVEVHPGMALVGRRDDIFLRVVALESDIHKRRKVRCACMDYNAIYSFDPDELFSLPAEYSPKEVPVNVFLARFRGTHYVYKNKFKEVNDAMCQPNKDEGLVAFVTCAVYGAAPSELVVASAGVR</sequence>
<protein>
    <submittedName>
        <fullName evidence="1">Uncharacterized protein</fullName>
    </submittedName>
</protein>
<proteinExistence type="predicted"/>
<dbReference type="Proteomes" id="UP000270094">
    <property type="component" value="Unassembled WGS sequence"/>
</dbReference>
<name>A0A3P7J7K4_STRVU</name>
<reference evidence="1 2" key="1">
    <citation type="submission" date="2018-11" db="EMBL/GenBank/DDBJ databases">
        <authorList>
            <consortium name="Pathogen Informatics"/>
        </authorList>
    </citation>
    <scope>NUCLEOTIDE SEQUENCE [LARGE SCALE GENOMIC DNA]</scope>
</reference>
<gene>
    <name evidence="1" type="ORF">SVUK_LOCUS14244</name>
</gene>
<dbReference type="EMBL" id="UYYB01104478">
    <property type="protein sequence ID" value="VDM79246.1"/>
    <property type="molecule type" value="Genomic_DNA"/>
</dbReference>
<dbReference type="AlphaFoldDB" id="A0A3P7J7K4"/>
<evidence type="ECO:0000313" key="2">
    <source>
        <dbReference type="Proteomes" id="UP000270094"/>
    </source>
</evidence>
<dbReference type="OrthoDB" id="5872245at2759"/>